<feature type="transmembrane region" description="Helical" evidence="8">
    <location>
        <begin position="497"/>
        <end position="521"/>
    </location>
</feature>
<protein>
    <submittedName>
        <fullName evidence="9">DUF2029 domain-containing protein</fullName>
    </submittedName>
</protein>
<name>A0A8T7M511_9CHLR</name>
<dbReference type="EMBL" id="JACATZ010000003">
    <property type="protein sequence ID" value="NWJ47188.1"/>
    <property type="molecule type" value="Genomic_DNA"/>
</dbReference>
<feature type="transmembrane region" description="Helical" evidence="8">
    <location>
        <begin position="190"/>
        <end position="215"/>
    </location>
</feature>
<dbReference type="RefSeq" id="WP_341470990.1">
    <property type="nucleotide sequence ID" value="NZ_CP128400.1"/>
</dbReference>
<evidence type="ECO:0000313" key="12">
    <source>
        <dbReference type="Proteomes" id="UP001431572"/>
    </source>
</evidence>
<evidence type="ECO:0000256" key="6">
    <source>
        <dbReference type="ARBA" id="ARBA00023136"/>
    </source>
</evidence>
<reference evidence="10" key="2">
    <citation type="journal article" date="2024" name="Nature">
        <title>Anoxygenic phototroph of the Chloroflexota uses a type I reaction centre.</title>
        <authorList>
            <person name="Tsuji J.M."/>
            <person name="Shaw N.A."/>
            <person name="Nagashima S."/>
            <person name="Venkiteswaran J.J."/>
            <person name="Schiff S.L."/>
            <person name="Watanabe T."/>
            <person name="Fukui M."/>
            <person name="Hanada S."/>
            <person name="Tank M."/>
            <person name="Neufeld J.D."/>
        </authorList>
    </citation>
    <scope>NUCLEOTIDE SEQUENCE</scope>
    <source>
        <strain evidence="10">L227-S17</strain>
    </source>
</reference>
<evidence type="ECO:0000256" key="7">
    <source>
        <dbReference type="ARBA" id="ARBA00024033"/>
    </source>
</evidence>
<dbReference type="AlphaFoldDB" id="A0A8T7M511"/>
<feature type="transmembrane region" description="Helical" evidence="8">
    <location>
        <begin position="277"/>
        <end position="295"/>
    </location>
</feature>
<evidence type="ECO:0000313" key="9">
    <source>
        <dbReference type="EMBL" id="NWJ47188.1"/>
    </source>
</evidence>
<dbReference type="GO" id="GO:0005886">
    <property type="term" value="C:plasma membrane"/>
    <property type="evidence" value="ECO:0007669"/>
    <property type="project" value="UniProtKB-SubCell"/>
</dbReference>
<keyword evidence="6 8" id="KW-0472">Membrane</keyword>
<keyword evidence="3" id="KW-0808">Transferase</keyword>
<feature type="transmembrane region" description="Helical" evidence="8">
    <location>
        <begin position="625"/>
        <end position="641"/>
    </location>
</feature>
<evidence type="ECO:0000256" key="2">
    <source>
        <dbReference type="ARBA" id="ARBA00022475"/>
    </source>
</evidence>
<comment type="subcellular location">
    <subcellularLocation>
        <location evidence="1">Cell membrane</location>
        <topology evidence="1">Multi-pass membrane protein</topology>
    </subcellularLocation>
</comment>
<dbReference type="Proteomes" id="UP000521676">
    <property type="component" value="Unassembled WGS sequence"/>
</dbReference>
<evidence type="ECO:0000256" key="8">
    <source>
        <dbReference type="SAM" id="Phobius"/>
    </source>
</evidence>
<feature type="transmembrane region" description="Helical" evidence="8">
    <location>
        <begin position="528"/>
        <end position="548"/>
    </location>
</feature>
<feature type="transmembrane region" description="Helical" evidence="8">
    <location>
        <begin position="597"/>
        <end position="618"/>
    </location>
</feature>
<evidence type="ECO:0000256" key="1">
    <source>
        <dbReference type="ARBA" id="ARBA00004651"/>
    </source>
</evidence>
<feature type="transmembrane region" description="Helical" evidence="8">
    <location>
        <begin position="246"/>
        <end position="265"/>
    </location>
</feature>
<feature type="transmembrane region" description="Helical" evidence="8">
    <location>
        <begin position="421"/>
        <end position="440"/>
    </location>
</feature>
<dbReference type="Proteomes" id="UP001431572">
    <property type="component" value="Chromosome 2"/>
</dbReference>
<gene>
    <name evidence="9" type="ORF">HXX08_15105</name>
    <name evidence="10" type="ORF">OZ401_002692</name>
</gene>
<feature type="transmembrane region" description="Helical" evidence="8">
    <location>
        <begin position="222"/>
        <end position="240"/>
    </location>
</feature>
<keyword evidence="12" id="KW-1185">Reference proteome</keyword>
<accession>A0A8T7M511</accession>
<evidence type="ECO:0000313" key="10">
    <source>
        <dbReference type="EMBL" id="WJW69099.1"/>
    </source>
</evidence>
<reference evidence="9 11" key="1">
    <citation type="submission" date="2020-06" db="EMBL/GenBank/DDBJ databases">
        <title>Anoxygenic phototrophic Chloroflexota member uses a Type I reaction center.</title>
        <authorList>
            <person name="Tsuji J.M."/>
            <person name="Shaw N.A."/>
            <person name="Nagashima S."/>
            <person name="Venkiteswaran J."/>
            <person name="Schiff S.L."/>
            <person name="Hanada S."/>
            <person name="Tank M."/>
            <person name="Neufeld J.D."/>
        </authorList>
    </citation>
    <scope>NUCLEOTIDE SEQUENCE [LARGE SCALE GENOMIC DNA]</scope>
    <source>
        <strain evidence="9">L227-S17</strain>
    </source>
</reference>
<dbReference type="GO" id="GO:0016758">
    <property type="term" value="F:hexosyltransferase activity"/>
    <property type="evidence" value="ECO:0007669"/>
    <property type="project" value="InterPro"/>
</dbReference>
<evidence type="ECO:0000256" key="3">
    <source>
        <dbReference type="ARBA" id="ARBA00022679"/>
    </source>
</evidence>
<keyword evidence="2" id="KW-1003">Cell membrane</keyword>
<feature type="transmembrane region" description="Helical" evidence="8">
    <location>
        <begin position="307"/>
        <end position="327"/>
    </location>
</feature>
<comment type="similarity">
    <text evidence="7">Belongs to the glycosyltransferase 87 family.</text>
</comment>
<keyword evidence="4 8" id="KW-0812">Transmembrane</keyword>
<sequence>MKLRLTLTPVIIALVMLCAALAAELLRPAFVIDFGGDDRIDQLYFQVDQDGFYNPEKRPGADPNYRWIGKEAVLRPPWTLESIPLKATLLATAPRPDRTPDKVGTTLNVYSLNGTNTARIGAYALIGLFEGSKLTFQIPANLIPDFEKPRLRFEATETYQPGKGDTRQLSAILLNLTLEPDYAAFGWKDWLGLLLRPLLLAIISLSVWAIAGLFTRRNAVRLVLEVGAGTTLVSSLLFWWEGAEPFYAPWAALLPLAWLLIWLSGKFAAAAPGLPAPLVYAATLLAGMPLAQLLFGRMPWDLQNPNTLSFIGYSAALLLSLGVYLLARFRFETIFLWVFLGITAALYLYTHWYVFDQNLYRGADFRNYYRALLDTQEGQRALYIIDEMGAAPGRAIRSSPAFALFYEPLVWFFGRDIVSAIFWWRLANELLLLPTVLILMKIFNAFVPGKKMWAAVLFLTLGFGQFAETIAYGQQNNLILFGLALTALWVKQKRDTLAGLALSIPVWVKLLPAVSGVFFLIERRWKGLIGLVLGALLVNALTIPVVGWDNWWFYFTRAMWNVNAPELGITNQSFWGFMGRVVASEVRGDFTTAYPAGLAPVGYLVALCGFALTMLTVWRARGGSDISQQLILGALTVVALWTSPFSWMHYIVPGLVAFVALAAALSTTAESRSRLIIFGLVYAVLAYGGRNEFFFTEAVGLEKLGSSYRFFATFGLWALNLWSLWQPASATKPAPSVVSKAIALPLSADGRE</sequence>
<evidence type="ECO:0000256" key="4">
    <source>
        <dbReference type="ARBA" id="ARBA00022692"/>
    </source>
</evidence>
<dbReference type="InterPro" id="IPR018584">
    <property type="entry name" value="GT87"/>
</dbReference>
<feature type="transmembrane region" description="Helical" evidence="8">
    <location>
        <begin position="452"/>
        <end position="473"/>
    </location>
</feature>
<evidence type="ECO:0000313" key="11">
    <source>
        <dbReference type="Proteomes" id="UP000521676"/>
    </source>
</evidence>
<proteinExistence type="inferred from homology"/>
<dbReference type="EMBL" id="CP128400">
    <property type="protein sequence ID" value="WJW69099.1"/>
    <property type="molecule type" value="Genomic_DNA"/>
</dbReference>
<dbReference type="Pfam" id="PF09594">
    <property type="entry name" value="GT87"/>
    <property type="match status" value="1"/>
</dbReference>
<feature type="transmembrane region" description="Helical" evidence="8">
    <location>
        <begin position="334"/>
        <end position="355"/>
    </location>
</feature>
<keyword evidence="5 8" id="KW-1133">Transmembrane helix</keyword>
<evidence type="ECO:0000256" key="5">
    <source>
        <dbReference type="ARBA" id="ARBA00022989"/>
    </source>
</evidence>
<organism evidence="9 11">
    <name type="scientific">Candidatus Chlorohelix allophototropha</name>
    <dbReference type="NCBI Taxonomy" id="3003348"/>
    <lineage>
        <taxon>Bacteria</taxon>
        <taxon>Bacillati</taxon>
        <taxon>Chloroflexota</taxon>
        <taxon>Chloroflexia</taxon>
        <taxon>Candidatus Chloroheliales</taxon>
        <taxon>Candidatus Chloroheliaceae</taxon>
        <taxon>Candidatus Chlorohelix</taxon>
    </lineage>
</organism>